<feature type="domain" description="Methylated-DNA-[protein]-cysteine S-methyltransferase DNA binding" evidence="7">
    <location>
        <begin position="81"/>
        <end position="161"/>
    </location>
</feature>
<reference evidence="8" key="1">
    <citation type="submission" date="2022-11" db="EMBL/GenBank/DDBJ databases">
        <title>Methylomonas rapida sp. nov., Carotenoid-Producing Obligate Methanotrophs with High Growth Characteristics and Biotechnological Potential.</title>
        <authorList>
            <person name="Tikhonova E.N."/>
            <person name="Suleimanov R.Z."/>
            <person name="Miroshnikov K."/>
            <person name="Oshkin I.Y."/>
            <person name="Belova S.E."/>
            <person name="Danilova O.V."/>
            <person name="Ashikhmin A."/>
            <person name="Konopkin A."/>
            <person name="But S.Y."/>
            <person name="Khmelenina V.N."/>
            <person name="Kuznetsov N."/>
            <person name="Pimenov N.V."/>
            <person name="Dedysh S.N."/>
        </authorList>
    </citation>
    <scope>NUCLEOTIDE SEQUENCE</scope>
    <source>
        <strain evidence="8">MP1</strain>
    </source>
</reference>
<protein>
    <submittedName>
        <fullName evidence="8">Methylated-DNA--[protein]-cysteine S-methyltransferase</fullName>
    </submittedName>
</protein>
<dbReference type="NCBIfam" id="TIGR00589">
    <property type="entry name" value="ogt"/>
    <property type="match status" value="1"/>
</dbReference>
<dbReference type="Gene3D" id="1.10.10.10">
    <property type="entry name" value="Winged helix-like DNA-binding domain superfamily/Winged helix DNA-binding domain"/>
    <property type="match status" value="1"/>
</dbReference>
<dbReference type="Proteomes" id="UP001162780">
    <property type="component" value="Chromosome"/>
</dbReference>
<evidence type="ECO:0000256" key="4">
    <source>
        <dbReference type="ARBA" id="ARBA00022763"/>
    </source>
</evidence>
<evidence type="ECO:0000313" key="9">
    <source>
        <dbReference type="Proteomes" id="UP001162780"/>
    </source>
</evidence>
<evidence type="ECO:0000256" key="3">
    <source>
        <dbReference type="ARBA" id="ARBA00022679"/>
    </source>
</evidence>
<gene>
    <name evidence="8" type="ORF">NM686_002640</name>
</gene>
<comment type="catalytic activity">
    <reaction evidence="1">
        <text>a 4-O-methyl-thymidine in DNA + L-cysteinyl-[protein] = a thymidine in DNA + S-methyl-L-cysteinyl-[protein]</text>
        <dbReference type="Rhea" id="RHEA:53428"/>
        <dbReference type="Rhea" id="RHEA-COMP:10131"/>
        <dbReference type="Rhea" id="RHEA-COMP:10132"/>
        <dbReference type="Rhea" id="RHEA-COMP:13555"/>
        <dbReference type="Rhea" id="RHEA-COMP:13556"/>
        <dbReference type="ChEBI" id="CHEBI:29950"/>
        <dbReference type="ChEBI" id="CHEBI:82612"/>
        <dbReference type="ChEBI" id="CHEBI:137386"/>
        <dbReference type="ChEBI" id="CHEBI:137387"/>
        <dbReference type="EC" id="2.1.1.63"/>
    </reaction>
</comment>
<dbReference type="RefSeq" id="WP_255190394.1">
    <property type="nucleotide sequence ID" value="NZ_CP113517.1"/>
</dbReference>
<dbReference type="InterPro" id="IPR036388">
    <property type="entry name" value="WH-like_DNA-bd_sf"/>
</dbReference>
<organism evidence="8 9">
    <name type="scientific">Methylomonas rapida</name>
    <dbReference type="NCBI Taxonomy" id="2963939"/>
    <lineage>
        <taxon>Bacteria</taxon>
        <taxon>Pseudomonadati</taxon>
        <taxon>Pseudomonadota</taxon>
        <taxon>Gammaproteobacteria</taxon>
        <taxon>Methylococcales</taxon>
        <taxon>Methylococcaceae</taxon>
        <taxon>Methylomonas</taxon>
    </lineage>
</organism>
<evidence type="ECO:0000256" key="6">
    <source>
        <dbReference type="ARBA" id="ARBA00049348"/>
    </source>
</evidence>
<dbReference type="SUPFAM" id="SSF46767">
    <property type="entry name" value="Methylated DNA-protein cysteine methyltransferase, C-terminal domain"/>
    <property type="match status" value="1"/>
</dbReference>
<sequence>MSISILWQAEAIGPKTQLTIELLGAELLVTLSGDVIVDAEWQMAKDGSSPDKTGLGEQLRLALLKPSDYALRLGLLRQGTPFSRKVWQALSEIPLGQVLTYSALAERLGSGPRAVASACRNNPYPGIIPCHRVVSKSGIGGFMGQREGPWVELKRQLLSQELDIAHGRL</sequence>
<evidence type="ECO:0000256" key="2">
    <source>
        <dbReference type="ARBA" id="ARBA00022603"/>
    </source>
</evidence>
<evidence type="ECO:0000259" key="7">
    <source>
        <dbReference type="Pfam" id="PF01035"/>
    </source>
</evidence>
<dbReference type="InterPro" id="IPR001497">
    <property type="entry name" value="MethylDNA_cys_MeTrfase_AS"/>
</dbReference>
<dbReference type="Pfam" id="PF01035">
    <property type="entry name" value="DNA_binding_1"/>
    <property type="match status" value="1"/>
</dbReference>
<evidence type="ECO:0000256" key="5">
    <source>
        <dbReference type="ARBA" id="ARBA00023204"/>
    </source>
</evidence>
<dbReference type="PROSITE" id="PS00374">
    <property type="entry name" value="MGMT"/>
    <property type="match status" value="1"/>
</dbReference>
<dbReference type="PANTHER" id="PTHR10815:SF13">
    <property type="entry name" value="METHYLATED-DNA--PROTEIN-CYSTEINE METHYLTRANSFERASE"/>
    <property type="match status" value="1"/>
</dbReference>
<keyword evidence="9" id="KW-1185">Reference proteome</keyword>
<accession>A0ABY7GLQ4</accession>
<keyword evidence="3" id="KW-0808">Transferase</keyword>
<keyword evidence="4" id="KW-0227">DNA damage</keyword>
<dbReference type="InterPro" id="IPR014048">
    <property type="entry name" value="MethylDNA_cys_MeTrfase_DNA-bd"/>
</dbReference>
<dbReference type="InterPro" id="IPR036217">
    <property type="entry name" value="MethylDNA_cys_MeTrfase_DNAb"/>
</dbReference>
<comment type="catalytic activity">
    <reaction evidence="6">
        <text>a 6-O-methyl-2'-deoxyguanosine in DNA + L-cysteinyl-[protein] = S-methyl-L-cysteinyl-[protein] + a 2'-deoxyguanosine in DNA</text>
        <dbReference type="Rhea" id="RHEA:24000"/>
        <dbReference type="Rhea" id="RHEA-COMP:10131"/>
        <dbReference type="Rhea" id="RHEA-COMP:10132"/>
        <dbReference type="Rhea" id="RHEA-COMP:11367"/>
        <dbReference type="Rhea" id="RHEA-COMP:11368"/>
        <dbReference type="ChEBI" id="CHEBI:29950"/>
        <dbReference type="ChEBI" id="CHEBI:82612"/>
        <dbReference type="ChEBI" id="CHEBI:85445"/>
        <dbReference type="ChEBI" id="CHEBI:85448"/>
        <dbReference type="EC" id="2.1.1.63"/>
    </reaction>
</comment>
<keyword evidence="2" id="KW-0489">Methyltransferase</keyword>
<name>A0ABY7GLQ4_9GAMM</name>
<dbReference type="CDD" id="cd06445">
    <property type="entry name" value="ATase"/>
    <property type="match status" value="1"/>
</dbReference>
<evidence type="ECO:0000313" key="8">
    <source>
        <dbReference type="EMBL" id="WAR45426.1"/>
    </source>
</evidence>
<keyword evidence="5" id="KW-0234">DNA repair</keyword>
<dbReference type="EMBL" id="CP113517">
    <property type="protein sequence ID" value="WAR45426.1"/>
    <property type="molecule type" value="Genomic_DNA"/>
</dbReference>
<evidence type="ECO:0000256" key="1">
    <source>
        <dbReference type="ARBA" id="ARBA00001286"/>
    </source>
</evidence>
<dbReference type="PANTHER" id="PTHR10815">
    <property type="entry name" value="METHYLATED-DNA--PROTEIN-CYSTEINE METHYLTRANSFERASE"/>
    <property type="match status" value="1"/>
</dbReference>
<proteinExistence type="predicted"/>